<evidence type="ECO:0000313" key="2">
    <source>
        <dbReference type="EMBL" id="BCL33431.1"/>
    </source>
</evidence>
<evidence type="ECO:0000256" key="1">
    <source>
        <dbReference type="SAM" id="SignalP"/>
    </source>
</evidence>
<gene>
    <name evidence="2" type="ORF">GCM10017557_82900</name>
</gene>
<feature type="chain" id="PRO_5039256521" description="Peptidase inhibitor family I36 protein" evidence="1">
    <location>
        <begin position="24"/>
        <end position="139"/>
    </location>
</feature>
<evidence type="ECO:0000313" key="3">
    <source>
        <dbReference type="Proteomes" id="UP000516444"/>
    </source>
</evidence>
<dbReference type="AlphaFoldDB" id="A0A7G1PFT9"/>
<dbReference type="OrthoDB" id="3696766at2"/>
<sequence length="139" mass="14787">MKRHLLAAAAAAITFLATAPTFASSAAPTSEFHGCPSGYTCLWEHANYKGTRVSFPNKCSKELVPVPAHMRDKASSAYMSRLTGGLRVSLTDTLDGTHIRQGITIGAGDKVPFLNVAGKAQMNDSIDVVWFSHGHGLCP</sequence>
<dbReference type="Proteomes" id="UP000516444">
    <property type="component" value="Chromosome"/>
</dbReference>
<keyword evidence="1" id="KW-0732">Signal</keyword>
<dbReference type="Pfam" id="PF03995">
    <property type="entry name" value="Inhibitor_I36"/>
    <property type="match status" value="1"/>
</dbReference>
<organism evidence="2 3">
    <name type="scientific">Streptomyces aurantiacus</name>
    <dbReference type="NCBI Taxonomy" id="47760"/>
    <lineage>
        <taxon>Bacteria</taxon>
        <taxon>Bacillati</taxon>
        <taxon>Actinomycetota</taxon>
        <taxon>Actinomycetes</taxon>
        <taxon>Kitasatosporales</taxon>
        <taxon>Streptomycetaceae</taxon>
        <taxon>Streptomyces</taxon>
        <taxon>Streptomyces aurantiacus group</taxon>
    </lineage>
</organism>
<name>A0A7G1PFT9_9ACTN</name>
<feature type="signal peptide" evidence="1">
    <location>
        <begin position="1"/>
        <end position="23"/>
    </location>
</feature>
<proteinExistence type="predicted"/>
<evidence type="ECO:0008006" key="4">
    <source>
        <dbReference type="Google" id="ProtNLM"/>
    </source>
</evidence>
<dbReference type="EMBL" id="AP023440">
    <property type="protein sequence ID" value="BCL33431.1"/>
    <property type="molecule type" value="Genomic_DNA"/>
</dbReference>
<dbReference type="KEGG" id="sgm:GCM10017557_82900"/>
<keyword evidence="3" id="KW-1185">Reference proteome</keyword>
<accession>A0A7G1PFT9</accession>
<protein>
    <recommendedName>
        <fullName evidence="4">Peptidase inhibitor family I36 protein</fullName>
    </recommendedName>
</protein>
<reference evidence="2 3" key="1">
    <citation type="journal article" date="2014" name="Int. J. Syst. Evol. Microbiol.">
        <title>Complete genome sequence of Corynebacterium casei LMG S-19264T (=DSM 44701T), isolated from a smear-ripened cheese.</title>
        <authorList>
            <consortium name="US DOE Joint Genome Institute (JGI-PGF)"/>
            <person name="Walter F."/>
            <person name="Albersmeier A."/>
            <person name="Kalinowski J."/>
            <person name="Ruckert C."/>
        </authorList>
    </citation>
    <scope>NUCLEOTIDE SEQUENCE [LARGE SCALE GENOMIC DNA]</scope>
    <source>
        <strain evidence="2 3">JCM 4677</strain>
    </source>
</reference>